<sequence>MDDISDHKGKCCEEPQAPGGTSSHEATGLHYEGDSSTDREEQIEDGLSPSKEQIKEHIKEEIPDPKDIEAILWCPFVPVHPEGPVIEWLSPRVLEGGSCRRPVPHGPCPPAPFPPRGSPPLAEVVPRPPSLGGPSLHKPLPQPGEPAGADFFEVSRVQPLPAPTEGWGASRHGSSTDGAHGARPAQAAPEASEGKSPGAAGAGAEVGLPSRLRGGYLGRLVQQDEPRCLVPLWLFRWPAQAMVAGFCTLLFGVAAAVLLSAAAGISETSMDYVAGDVQREFVIDEDIDGEALVSYELPEVLMNQKRFVESKDDYIVGSMINRYNCEDAQIRDVGWRRCPGPPGSEECARWRDCPHGPDCPQDAIQSDPILRRLANTSSFRPCGLVSLSMFTDRYRLVRLEDGAEISLVESGVSLDSQDEVYSDKVLPTIGGVGAGAELTVEGVPSWLTVQDNFFEHFKVWSRQPASPRVRNLWARVPGGLSSGRYRLEFLENDRVWTDAWRVPYKRVIISEAHLLGSPGACALLGGVCLVACCLQAVCVCVFLSASRHHTCSAMLS</sequence>
<proteinExistence type="inferred from homology"/>
<organism evidence="8 9">
    <name type="scientific">Prorocentrum cordatum</name>
    <dbReference type="NCBI Taxonomy" id="2364126"/>
    <lineage>
        <taxon>Eukaryota</taxon>
        <taxon>Sar</taxon>
        <taxon>Alveolata</taxon>
        <taxon>Dinophyceae</taxon>
        <taxon>Prorocentrales</taxon>
        <taxon>Prorocentraceae</taxon>
        <taxon>Prorocentrum</taxon>
    </lineage>
</organism>
<evidence type="ECO:0000256" key="5">
    <source>
        <dbReference type="ARBA" id="ARBA00023136"/>
    </source>
</evidence>
<keyword evidence="9" id="KW-1185">Reference proteome</keyword>
<feature type="compositionally biased region" description="Basic and acidic residues" evidence="6">
    <location>
        <begin position="31"/>
        <end position="40"/>
    </location>
</feature>
<name>A0ABN9XUW6_9DINO</name>
<evidence type="ECO:0000256" key="2">
    <source>
        <dbReference type="ARBA" id="ARBA00009457"/>
    </source>
</evidence>
<gene>
    <name evidence="8" type="ORF">PCOR1329_LOCUS79159</name>
</gene>
<dbReference type="PANTHER" id="PTHR10926">
    <property type="entry name" value="CELL CYCLE CONTROL PROTEIN 50"/>
    <property type="match status" value="1"/>
</dbReference>
<feature type="region of interest" description="Disordered" evidence="6">
    <location>
        <begin position="162"/>
        <end position="206"/>
    </location>
</feature>
<dbReference type="EMBL" id="CAUYUJ010021092">
    <property type="protein sequence ID" value="CAK0902581.1"/>
    <property type="molecule type" value="Genomic_DNA"/>
</dbReference>
<evidence type="ECO:0000313" key="9">
    <source>
        <dbReference type="Proteomes" id="UP001189429"/>
    </source>
</evidence>
<keyword evidence="3 7" id="KW-0812">Transmembrane</keyword>
<comment type="subcellular location">
    <subcellularLocation>
        <location evidence="1">Membrane</location>
        <topology evidence="1">Multi-pass membrane protein</topology>
    </subcellularLocation>
</comment>
<evidence type="ECO:0000256" key="3">
    <source>
        <dbReference type="ARBA" id="ARBA00022692"/>
    </source>
</evidence>
<evidence type="ECO:0000256" key="4">
    <source>
        <dbReference type="ARBA" id="ARBA00022989"/>
    </source>
</evidence>
<dbReference type="PANTHER" id="PTHR10926:SF0">
    <property type="entry name" value="CDC50, ISOFORM A"/>
    <property type="match status" value="1"/>
</dbReference>
<dbReference type="InterPro" id="IPR005045">
    <property type="entry name" value="CDC50/LEM3_fam"/>
</dbReference>
<feature type="compositionally biased region" description="Basic and acidic residues" evidence="6">
    <location>
        <begin position="1"/>
        <end position="13"/>
    </location>
</feature>
<dbReference type="Proteomes" id="UP001189429">
    <property type="component" value="Unassembled WGS sequence"/>
</dbReference>
<reference evidence="8" key="1">
    <citation type="submission" date="2023-10" db="EMBL/GenBank/DDBJ databases">
        <authorList>
            <person name="Chen Y."/>
            <person name="Shah S."/>
            <person name="Dougan E. K."/>
            <person name="Thang M."/>
            <person name="Chan C."/>
        </authorList>
    </citation>
    <scope>NUCLEOTIDE SEQUENCE [LARGE SCALE GENOMIC DNA]</scope>
</reference>
<feature type="region of interest" description="Disordered" evidence="6">
    <location>
        <begin position="110"/>
        <end position="149"/>
    </location>
</feature>
<comment type="caution">
    <text evidence="8">The sequence shown here is derived from an EMBL/GenBank/DDBJ whole genome shotgun (WGS) entry which is preliminary data.</text>
</comment>
<feature type="region of interest" description="Disordered" evidence="6">
    <location>
        <begin position="1"/>
        <end position="53"/>
    </location>
</feature>
<feature type="transmembrane region" description="Helical" evidence="7">
    <location>
        <begin position="522"/>
        <end position="545"/>
    </location>
</feature>
<feature type="transmembrane region" description="Helical" evidence="7">
    <location>
        <begin position="241"/>
        <end position="263"/>
    </location>
</feature>
<keyword evidence="5 7" id="KW-0472">Membrane</keyword>
<keyword evidence="4 7" id="KW-1133">Transmembrane helix</keyword>
<evidence type="ECO:0000313" key="8">
    <source>
        <dbReference type="EMBL" id="CAK0902581.1"/>
    </source>
</evidence>
<evidence type="ECO:0000256" key="1">
    <source>
        <dbReference type="ARBA" id="ARBA00004141"/>
    </source>
</evidence>
<evidence type="ECO:0000256" key="7">
    <source>
        <dbReference type="SAM" id="Phobius"/>
    </source>
</evidence>
<comment type="similarity">
    <text evidence="2">Belongs to the CDC50/LEM3 family.</text>
</comment>
<dbReference type="Pfam" id="PF03381">
    <property type="entry name" value="CDC50"/>
    <property type="match status" value="1"/>
</dbReference>
<evidence type="ECO:0000256" key="6">
    <source>
        <dbReference type="SAM" id="MobiDB-lite"/>
    </source>
</evidence>
<accession>A0ABN9XUW6</accession>
<protein>
    <submittedName>
        <fullName evidence="8">Uncharacterized protein</fullName>
    </submittedName>
</protein>